<gene>
    <name evidence="7" type="ORF">B0I08_1122</name>
</gene>
<evidence type="ECO:0000313" key="7">
    <source>
        <dbReference type="EMBL" id="PRY64618.1"/>
    </source>
</evidence>
<dbReference type="GO" id="GO:0000160">
    <property type="term" value="P:phosphorelay signal transduction system"/>
    <property type="evidence" value="ECO:0007669"/>
    <property type="project" value="UniProtKB-KW"/>
</dbReference>
<organism evidence="7 8">
    <name type="scientific">Glaciihabitans tibetensis</name>
    <dbReference type="NCBI Taxonomy" id="1266600"/>
    <lineage>
        <taxon>Bacteria</taxon>
        <taxon>Bacillati</taxon>
        <taxon>Actinomycetota</taxon>
        <taxon>Actinomycetes</taxon>
        <taxon>Micrococcales</taxon>
        <taxon>Microbacteriaceae</taxon>
        <taxon>Glaciihabitans</taxon>
    </lineage>
</organism>
<keyword evidence="8" id="KW-1185">Reference proteome</keyword>
<keyword evidence="5" id="KW-1133">Transmembrane helix</keyword>
<accession>A0A2T0V3H6</accession>
<dbReference type="InterPro" id="IPR036890">
    <property type="entry name" value="HATPase_C_sf"/>
</dbReference>
<reference evidence="7 8" key="1">
    <citation type="submission" date="2018-03" db="EMBL/GenBank/DDBJ databases">
        <title>Genomic Encyclopedia of Type Strains, Phase III (KMG-III): the genomes of soil and plant-associated and newly described type strains.</title>
        <authorList>
            <person name="Whitman W."/>
        </authorList>
    </citation>
    <scope>NUCLEOTIDE SEQUENCE [LARGE SCALE GENOMIC DNA]</scope>
    <source>
        <strain evidence="7 8">CGMCC 1.12484</strain>
    </source>
</reference>
<sequence length="432" mass="44029">MSPELPAHLTPRAVSHILAKTLHAPAFILIAGCLVAAVTLQAADPDATLWPAFVAATAMLTTLALLDRWRTLLLTLLHLAAGGAAAYVFIYTLADQIDATILSDEFVVALPTAALILVGGSGAGAASGFRWCAAGFAVAQSAALVALVEARGATRLPLAPVLIFLGVTVVLALHWLARRGDSRVQPRLRAAERAEHLAAIRRRAEVEASALTHDTILNHLAVIATTPTGQPSAALSDQLERDVAALTVLAGGGTRDSRVSDVGLGAGSLGDSGFTDSGHSSLRDSSVGDGARPAPSEAGAWQRTPLFGAIQAARAQGLTVLRTGDPGPVAMLDPDAAAALGLAVAECLANVAQHSGVAEAEVAIDASEATLVVLVIDAGTGFAPAEVPNDRLGIKNSVRARIEATHGTVTVWSSPGAGTSVILRLPFDAGTP</sequence>
<evidence type="ECO:0000256" key="1">
    <source>
        <dbReference type="ARBA" id="ARBA00022679"/>
    </source>
</evidence>
<comment type="caution">
    <text evidence="7">The sequence shown here is derived from an EMBL/GenBank/DDBJ whole genome shotgun (WGS) entry which is preliminary data.</text>
</comment>
<evidence type="ECO:0000256" key="2">
    <source>
        <dbReference type="ARBA" id="ARBA00022777"/>
    </source>
</evidence>
<dbReference type="OrthoDB" id="3534856at2"/>
<keyword evidence="1" id="KW-0808">Transferase</keyword>
<evidence type="ECO:0000256" key="4">
    <source>
        <dbReference type="SAM" id="MobiDB-lite"/>
    </source>
</evidence>
<dbReference type="Gene3D" id="3.30.565.10">
    <property type="entry name" value="Histidine kinase-like ATPase, C-terminal domain"/>
    <property type="match status" value="1"/>
</dbReference>
<feature type="region of interest" description="Disordered" evidence="4">
    <location>
        <begin position="273"/>
        <end position="300"/>
    </location>
</feature>
<dbReference type="EMBL" id="PVTL01000012">
    <property type="protein sequence ID" value="PRY64618.1"/>
    <property type="molecule type" value="Genomic_DNA"/>
</dbReference>
<feature type="transmembrane region" description="Helical" evidence="5">
    <location>
        <begin position="73"/>
        <end position="94"/>
    </location>
</feature>
<dbReference type="GO" id="GO:0016301">
    <property type="term" value="F:kinase activity"/>
    <property type="evidence" value="ECO:0007669"/>
    <property type="project" value="UniProtKB-KW"/>
</dbReference>
<dbReference type="InterPro" id="IPR003594">
    <property type="entry name" value="HATPase_dom"/>
</dbReference>
<proteinExistence type="predicted"/>
<feature type="domain" description="Histidine kinase/HSP90-like ATPase" evidence="6">
    <location>
        <begin position="339"/>
        <end position="428"/>
    </location>
</feature>
<dbReference type="PANTHER" id="PTHR24421:SF61">
    <property type="entry name" value="OXYGEN SENSOR HISTIDINE KINASE NREB"/>
    <property type="match status" value="1"/>
</dbReference>
<dbReference type="InterPro" id="IPR050482">
    <property type="entry name" value="Sensor_HK_TwoCompSys"/>
</dbReference>
<evidence type="ECO:0000313" key="8">
    <source>
        <dbReference type="Proteomes" id="UP000237983"/>
    </source>
</evidence>
<keyword evidence="5" id="KW-0812">Transmembrane</keyword>
<dbReference type="Pfam" id="PF02518">
    <property type="entry name" value="HATPase_c"/>
    <property type="match status" value="1"/>
</dbReference>
<feature type="transmembrane region" description="Helical" evidence="5">
    <location>
        <begin position="21"/>
        <end position="43"/>
    </location>
</feature>
<evidence type="ECO:0000256" key="5">
    <source>
        <dbReference type="SAM" id="Phobius"/>
    </source>
</evidence>
<evidence type="ECO:0000259" key="6">
    <source>
        <dbReference type="Pfam" id="PF02518"/>
    </source>
</evidence>
<feature type="transmembrane region" description="Helical" evidence="5">
    <location>
        <begin position="49"/>
        <end position="66"/>
    </location>
</feature>
<keyword evidence="2 7" id="KW-0418">Kinase</keyword>
<keyword evidence="5" id="KW-0472">Membrane</keyword>
<protein>
    <submittedName>
        <fullName evidence="7">Signal transduction histidine kinase</fullName>
    </submittedName>
</protein>
<dbReference type="PANTHER" id="PTHR24421">
    <property type="entry name" value="NITRATE/NITRITE SENSOR PROTEIN NARX-RELATED"/>
    <property type="match status" value="1"/>
</dbReference>
<dbReference type="Proteomes" id="UP000237983">
    <property type="component" value="Unassembled WGS sequence"/>
</dbReference>
<feature type="compositionally biased region" description="Polar residues" evidence="4">
    <location>
        <begin position="274"/>
        <end position="284"/>
    </location>
</feature>
<keyword evidence="3" id="KW-0902">Two-component regulatory system</keyword>
<feature type="transmembrane region" description="Helical" evidence="5">
    <location>
        <begin position="106"/>
        <end position="124"/>
    </location>
</feature>
<dbReference type="SUPFAM" id="SSF55874">
    <property type="entry name" value="ATPase domain of HSP90 chaperone/DNA topoisomerase II/histidine kinase"/>
    <property type="match status" value="1"/>
</dbReference>
<dbReference type="CDD" id="cd16917">
    <property type="entry name" value="HATPase_UhpB-NarQ-NarX-like"/>
    <property type="match status" value="1"/>
</dbReference>
<feature type="transmembrane region" description="Helical" evidence="5">
    <location>
        <begin position="156"/>
        <end position="177"/>
    </location>
</feature>
<name>A0A2T0V3H6_9MICO</name>
<dbReference type="RefSeq" id="WP_106214926.1">
    <property type="nucleotide sequence ID" value="NZ_PVTL01000012.1"/>
</dbReference>
<evidence type="ECO:0000256" key="3">
    <source>
        <dbReference type="ARBA" id="ARBA00023012"/>
    </source>
</evidence>
<dbReference type="AlphaFoldDB" id="A0A2T0V3H6"/>